<evidence type="ECO:0000313" key="3">
    <source>
        <dbReference type="EMBL" id="VEL18391.1"/>
    </source>
</evidence>
<dbReference type="Proteomes" id="UP000784294">
    <property type="component" value="Unassembled WGS sequence"/>
</dbReference>
<name>A0A3S4ZS18_9PLAT</name>
<dbReference type="OrthoDB" id="3238794at2759"/>
<dbReference type="EMBL" id="CAAALY010036806">
    <property type="protein sequence ID" value="VEL18391.1"/>
    <property type="molecule type" value="Genomic_DNA"/>
</dbReference>
<evidence type="ECO:0000259" key="2">
    <source>
        <dbReference type="Pfam" id="PF00596"/>
    </source>
</evidence>
<dbReference type="GO" id="GO:0014069">
    <property type="term" value="C:postsynaptic density"/>
    <property type="evidence" value="ECO:0007669"/>
    <property type="project" value="TreeGrafter"/>
</dbReference>
<comment type="caution">
    <text evidence="3">The sequence shown here is derived from an EMBL/GenBank/DDBJ whole genome shotgun (WGS) entry which is preliminary data.</text>
</comment>
<proteinExistence type="inferred from homology"/>
<comment type="similarity">
    <text evidence="1">Belongs to the aldolase class II family. Adducin subfamily.</text>
</comment>
<organism evidence="3 4">
    <name type="scientific">Protopolystoma xenopodis</name>
    <dbReference type="NCBI Taxonomy" id="117903"/>
    <lineage>
        <taxon>Eukaryota</taxon>
        <taxon>Metazoa</taxon>
        <taxon>Spiralia</taxon>
        <taxon>Lophotrochozoa</taxon>
        <taxon>Platyhelminthes</taxon>
        <taxon>Monogenea</taxon>
        <taxon>Polyopisthocotylea</taxon>
        <taxon>Polystomatidea</taxon>
        <taxon>Polystomatidae</taxon>
        <taxon>Protopolystoma</taxon>
    </lineage>
</organism>
<dbReference type="GO" id="GO:0005886">
    <property type="term" value="C:plasma membrane"/>
    <property type="evidence" value="ECO:0007669"/>
    <property type="project" value="UniProtKB-SubCell"/>
</dbReference>
<dbReference type="PANTHER" id="PTHR10672">
    <property type="entry name" value="ADDUCIN"/>
    <property type="match status" value="1"/>
</dbReference>
<feature type="domain" description="Class II aldolase/adducin N-terminal" evidence="2">
    <location>
        <begin position="144"/>
        <end position="254"/>
    </location>
</feature>
<dbReference type="Gene3D" id="3.40.225.10">
    <property type="entry name" value="Class II aldolase/adducin N-terminal domain"/>
    <property type="match status" value="1"/>
</dbReference>
<keyword evidence="4" id="KW-1185">Reference proteome</keyword>
<dbReference type="SUPFAM" id="SSF53639">
    <property type="entry name" value="AraD/HMP-PK domain-like"/>
    <property type="match status" value="1"/>
</dbReference>
<dbReference type="GO" id="GO:0005856">
    <property type="term" value="C:cytoskeleton"/>
    <property type="evidence" value="ECO:0007669"/>
    <property type="project" value="TreeGrafter"/>
</dbReference>
<accession>A0A3S4ZS18</accession>
<protein>
    <recommendedName>
        <fullName evidence="2">Class II aldolase/adducin N-terminal domain-containing protein</fullName>
    </recommendedName>
</protein>
<dbReference type="AlphaFoldDB" id="A0A3S4ZS18"/>
<evidence type="ECO:0000313" key="4">
    <source>
        <dbReference type="Proteomes" id="UP000784294"/>
    </source>
</evidence>
<dbReference type="InterPro" id="IPR051017">
    <property type="entry name" value="Aldolase-II_Adducin_sf"/>
</dbReference>
<dbReference type="GO" id="GO:0051015">
    <property type="term" value="F:actin filament binding"/>
    <property type="evidence" value="ECO:0007669"/>
    <property type="project" value="TreeGrafter"/>
</dbReference>
<dbReference type="Pfam" id="PF00596">
    <property type="entry name" value="Aldolase_II"/>
    <property type="match status" value="1"/>
</dbReference>
<gene>
    <name evidence="3" type="ORF">PXEA_LOCUS11831</name>
</gene>
<evidence type="ECO:0000256" key="1">
    <source>
        <dbReference type="ARBA" id="ARBA00006274"/>
    </source>
</evidence>
<sequence length="265" mass="29998">MAIMVENGVPHAKFFDTVDPDDSEYIRQLLRPPAVTEDVRLMEQRGRVTLVLHSGSFRNELDKTIASHMKSGQLSGSLLALKEIADVLTPHTRLGFSAFTRCRIRMFIISFYLLGATMPVVPVNDLRTGEKPVYSKFERMIRCKLASTFRLSDLFRWNVNSLNPITVRLMILARLARESEHYLVNPQGLLFHEITASSLIKLDIKGTIIDQGSTVLGIDRPGWMLHAAIYESRPDIRCIIYLNTPATIAVSSCRNSNFHLHLPIH</sequence>
<dbReference type="InterPro" id="IPR001303">
    <property type="entry name" value="Aldolase_II/adducin_N"/>
</dbReference>
<dbReference type="PANTHER" id="PTHR10672:SF3">
    <property type="entry name" value="PROTEIN HU-LI TAI SHAO"/>
    <property type="match status" value="1"/>
</dbReference>
<dbReference type="InterPro" id="IPR036409">
    <property type="entry name" value="Aldolase_II/adducin_N_sf"/>
</dbReference>
<reference evidence="3" key="1">
    <citation type="submission" date="2018-11" db="EMBL/GenBank/DDBJ databases">
        <authorList>
            <consortium name="Pathogen Informatics"/>
        </authorList>
    </citation>
    <scope>NUCLEOTIDE SEQUENCE</scope>
</reference>